<dbReference type="AlphaFoldDB" id="A0A6A6M044"/>
<keyword evidence="4" id="KW-1185">Reference proteome</keyword>
<evidence type="ECO:0000313" key="3">
    <source>
        <dbReference type="EMBL" id="KAF2305878.1"/>
    </source>
</evidence>
<proteinExistence type="predicted"/>
<dbReference type="PANTHER" id="PTHR23054">
    <property type="entry name" value="TERNARY COMPLEX FACTOR MIP1, LEUCINE-ZIPPER-RELATED"/>
    <property type="match status" value="1"/>
</dbReference>
<name>A0A6A6M044_HEVBR</name>
<evidence type="ECO:0000259" key="1">
    <source>
        <dbReference type="Pfam" id="PF04784"/>
    </source>
</evidence>
<sequence>MHEVKWRGGSTLKPYLKFTEARVSRHKRSNSDPVARKVEKRRPNNMFEAFHNLELGKMEQLEDSVEAKNGLPPSTKVQDSLKEEATKELIEEIAVLELQVIHLERYLLSLYRNTFDQQVSSQQTLDEICKLNSIMQNGMFPVVPRQDITTDNHNSVNQSSNGNQPMECNGAWGPEKLLDSGIHQYHSSASQRSIGSPLSKSVSRAVDSYHSLPLSMLEHAQNNDSNATSRADYFGTNIQDYVFETPNLLSEEMIKCISSIYCDLADPPLIGRDYPSSPVSFTSSQIELPAQGRGEMWSSHCGNFPSFNSSVDNLFHIGESMELSGPYCTMVTVQWIHRDSKKLKGVQQKLHDFRSLVSQLEAVDPRKLKQEEKLAFWINVHNALVMHAFLVYGIPHSNMKRMSLLLKAAYNVGGHTVNVEMIQNSILGCHLLRPGQWLRHLFSSKPKFKVGDPRKSYSINYPEPRLHFALSAGRCSDPAVRVYTPKRVFEDLETAKEEYIQSNLIIRQDKKLHLPKLVECFAKDLDLCPDGLLDMIEHLLPNSLRKSIQDCQHGKSGKSIEWIHHNFAFRYLISKELVQ</sequence>
<dbReference type="Proteomes" id="UP000467840">
    <property type="component" value="Chromosome 9"/>
</dbReference>
<accession>A0A6A6M044</accession>
<dbReference type="Pfam" id="PF04784">
    <property type="entry name" value="DUF547"/>
    <property type="match status" value="1"/>
</dbReference>
<feature type="domain" description="DUF547" evidence="1">
    <location>
        <begin position="366"/>
        <end position="500"/>
    </location>
</feature>
<evidence type="ECO:0000259" key="2">
    <source>
        <dbReference type="Pfam" id="PF14389"/>
    </source>
</evidence>
<organism evidence="3 4">
    <name type="scientific">Hevea brasiliensis</name>
    <name type="common">Para rubber tree</name>
    <name type="synonym">Siphonia brasiliensis</name>
    <dbReference type="NCBI Taxonomy" id="3981"/>
    <lineage>
        <taxon>Eukaryota</taxon>
        <taxon>Viridiplantae</taxon>
        <taxon>Streptophyta</taxon>
        <taxon>Embryophyta</taxon>
        <taxon>Tracheophyta</taxon>
        <taxon>Spermatophyta</taxon>
        <taxon>Magnoliopsida</taxon>
        <taxon>eudicotyledons</taxon>
        <taxon>Gunneridae</taxon>
        <taxon>Pentapetalae</taxon>
        <taxon>rosids</taxon>
        <taxon>fabids</taxon>
        <taxon>Malpighiales</taxon>
        <taxon>Euphorbiaceae</taxon>
        <taxon>Crotonoideae</taxon>
        <taxon>Micrandreae</taxon>
        <taxon>Hevea</taxon>
    </lineage>
</organism>
<dbReference type="PANTHER" id="PTHR23054:SF20">
    <property type="entry name" value="DUF547 DOMAIN-CONTAINING PROTEIN"/>
    <property type="match status" value="1"/>
</dbReference>
<dbReference type="EMBL" id="JAAGAX010000008">
    <property type="protein sequence ID" value="KAF2305878.1"/>
    <property type="molecule type" value="Genomic_DNA"/>
</dbReference>
<dbReference type="InterPro" id="IPR025757">
    <property type="entry name" value="MIP1_Leuzipper"/>
</dbReference>
<gene>
    <name evidence="3" type="ORF">GH714_008544</name>
</gene>
<dbReference type="Pfam" id="PF14389">
    <property type="entry name" value="Lzipper-MIP1"/>
    <property type="match status" value="1"/>
</dbReference>
<comment type="caution">
    <text evidence="3">The sequence shown here is derived from an EMBL/GenBank/DDBJ whole genome shotgun (WGS) entry which is preliminary data.</text>
</comment>
<evidence type="ECO:0008006" key="5">
    <source>
        <dbReference type="Google" id="ProtNLM"/>
    </source>
</evidence>
<evidence type="ECO:0000313" key="4">
    <source>
        <dbReference type="Proteomes" id="UP000467840"/>
    </source>
</evidence>
<feature type="domain" description="Ternary complex factor MIP1 leucine-zipper" evidence="2">
    <location>
        <begin position="79"/>
        <end position="117"/>
    </location>
</feature>
<dbReference type="InterPro" id="IPR006869">
    <property type="entry name" value="DUF547"/>
</dbReference>
<protein>
    <recommendedName>
        <fullName evidence="5">DUF547 domain-containing protein</fullName>
    </recommendedName>
</protein>
<reference evidence="3 4" key="1">
    <citation type="journal article" date="2020" name="Mol. Plant">
        <title>The Chromosome-Based Rubber Tree Genome Provides New Insights into Spurge Genome Evolution and Rubber Biosynthesis.</title>
        <authorList>
            <person name="Liu J."/>
            <person name="Shi C."/>
            <person name="Shi C.C."/>
            <person name="Li W."/>
            <person name="Zhang Q.J."/>
            <person name="Zhang Y."/>
            <person name="Li K."/>
            <person name="Lu H.F."/>
            <person name="Shi C."/>
            <person name="Zhu S.T."/>
            <person name="Xiao Z.Y."/>
            <person name="Nan H."/>
            <person name="Yue Y."/>
            <person name="Zhu X.G."/>
            <person name="Wu Y."/>
            <person name="Hong X.N."/>
            <person name="Fan G.Y."/>
            <person name="Tong Y."/>
            <person name="Zhang D."/>
            <person name="Mao C.L."/>
            <person name="Liu Y.L."/>
            <person name="Hao S.J."/>
            <person name="Liu W.Q."/>
            <person name="Lv M.Q."/>
            <person name="Zhang H.B."/>
            <person name="Liu Y."/>
            <person name="Hu-Tang G.R."/>
            <person name="Wang J.P."/>
            <person name="Wang J.H."/>
            <person name="Sun Y.H."/>
            <person name="Ni S.B."/>
            <person name="Chen W.B."/>
            <person name="Zhang X.C."/>
            <person name="Jiao Y.N."/>
            <person name="Eichler E.E."/>
            <person name="Li G.H."/>
            <person name="Liu X."/>
            <person name="Gao L.Z."/>
        </authorList>
    </citation>
    <scope>NUCLEOTIDE SEQUENCE [LARGE SCALE GENOMIC DNA]</scope>
    <source>
        <strain evidence="4">cv. GT1</strain>
        <tissue evidence="3">Leaf</tissue>
    </source>
</reference>